<dbReference type="InterPro" id="IPR003798">
    <property type="entry name" value="DNA_recombination_RmuC"/>
</dbReference>
<dbReference type="EMBL" id="QOQD01000001">
    <property type="protein sequence ID" value="RCL74686.1"/>
    <property type="molecule type" value="Genomic_DNA"/>
</dbReference>
<gene>
    <name evidence="8" type="ORF">DBW71_00640</name>
</gene>
<sequence length="367" mass="41708">MGNKLFKNKKMIDSTIIILFFSIVVIILLYIQLNQNRKNKNNSDNDISEIIKQNSELNITIKSLSDLFNGNHDRLKNSIEDIKDKINQQVQKELSESREKTHADLTKLSERLAVIDNAQKNITDLSNNVIDLQGILSNKQQRGAFGQGRMESIISDALPNDFYSFQYTLSNSKRPDCIIKMPNTDELLVIDSKFPLESFNDLRAAKTSIDKKNASSKIKTDVTKHINDISEKYKIPGEVRDPLLMFIPSESVCADLYENFDDLFQKAYKLGIIIVSPNTLMLSVQTLQTLIRDAQMQKQIGIIKTEVGKILMDVDRLGIRVEDLQKHFNLANKDIENIVASSKKITSSGRKIQVLESNNSQETIEKN</sequence>
<evidence type="ECO:0000256" key="2">
    <source>
        <dbReference type="ARBA" id="ARBA00009840"/>
    </source>
</evidence>
<feature type="transmembrane region" description="Helical" evidence="7">
    <location>
        <begin position="12"/>
        <end position="33"/>
    </location>
</feature>
<reference evidence="8 9" key="1">
    <citation type="journal article" date="2018" name="Microbiome">
        <title>Fine metagenomic profile of the Mediterranean stratified and mixed water columns revealed by assembly and recruitment.</title>
        <authorList>
            <person name="Haro-Moreno J.M."/>
            <person name="Lopez-Perez M."/>
            <person name="De La Torre J.R."/>
            <person name="Picazo A."/>
            <person name="Camacho A."/>
            <person name="Rodriguez-Valera F."/>
        </authorList>
    </citation>
    <scope>NUCLEOTIDE SEQUENCE [LARGE SCALE GENOMIC DNA]</scope>
    <source>
        <strain evidence="8">MED-G57</strain>
    </source>
</reference>
<dbReference type="PANTHER" id="PTHR30563:SF0">
    <property type="entry name" value="DNA RECOMBINATION PROTEIN RMUC"/>
    <property type="match status" value="1"/>
</dbReference>
<keyword evidence="7" id="KW-0812">Transmembrane</keyword>
<comment type="similarity">
    <text evidence="2">Belongs to the RmuC family.</text>
</comment>
<keyword evidence="5" id="KW-0233">DNA recombination</keyword>
<proteinExistence type="inferred from homology"/>
<dbReference type="GO" id="GO:0006310">
    <property type="term" value="P:DNA recombination"/>
    <property type="evidence" value="ECO:0007669"/>
    <property type="project" value="UniProtKB-KW"/>
</dbReference>
<evidence type="ECO:0000313" key="9">
    <source>
        <dbReference type="Proteomes" id="UP000253570"/>
    </source>
</evidence>
<evidence type="ECO:0000256" key="1">
    <source>
        <dbReference type="ARBA" id="ARBA00003416"/>
    </source>
</evidence>
<dbReference type="PANTHER" id="PTHR30563">
    <property type="entry name" value="DNA RECOMBINATION PROTEIN RMUC"/>
    <property type="match status" value="1"/>
</dbReference>
<evidence type="ECO:0000256" key="4">
    <source>
        <dbReference type="ARBA" id="ARBA00023054"/>
    </source>
</evidence>
<dbReference type="Pfam" id="PF02646">
    <property type="entry name" value="RmuC"/>
    <property type="match status" value="1"/>
</dbReference>
<evidence type="ECO:0000256" key="5">
    <source>
        <dbReference type="ARBA" id="ARBA00023172"/>
    </source>
</evidence>
<accession>A0A368DTP2</accession>
<evidence type="ECO:0000256" key="7">
    <source>
        <dbReference type="SAM" id="Phobius"/>
    </source>
</evidence>
<keyword evidence="4 6" id="KW-0175">Coiled coil</keyword>
<dbReference type="Proteomes" id="UP000253570">
    <property type="component" value="Unassembled WGS sequence"/>
</dbReference>
<evidence type="ECO:0000256" key="3">
    <source>
        <dbReference type="ARBA" id="ARBA00021840"/>
    </source>
</evidence>
<name>A0A368DTP2_9PROT</name>
<evidence type="ECO:0000313" key="8">
    <source>
        <dbReference type="EMBL" id="RCL74686.1"/>
    </source>
</evidence>
<keyword evidence="7" id="KW-1133">Transmembrane helix</keyword>
<dbReference type="AlphaFoldDB" id="A0A368DTP2"/>
<comment type="function">
    <text evidence="1">Involved in DNA recombination.</text>
</comment>
<protein>
    <recommendedName>
        <fullName evidence="3">DNA recombination protein RmuC homolog</fullName>
    </recommendedName>
</protein>
<feature type="coiled-coil region" evidence="6">
    <location>
        <begin position="72"/>
        <end position="135"/>
    </location>
</feature>
<comment type="caution">
    <text evidence="8">The sequence shown here is derived from an EMBL/GenBank/DDBJ whole genome shotgun (WGS) entry which is preliminary data.</text>
</comment>
<evidence type="ECO:0000256" key="6">
    <source>
        <dbReference type="SAM" id="Coils"/>
    </source>
</evidence>
<organism evidence="8 9">
    <name type="scientific">PS1 clade bacterium</name>
    <dbReference type="NCBI Taxonomy" id="2175152"/>
    <lineage>
        <taxon>Bacteria</taxon>
        <taxon>Pseudomonadati</taxon>
        <taxon>Pseudomonadota</taxon>
        <taxon>Alphaproteobacteria</taxon>
        <taxon>PS1 clade</taxon>
    </lineage>
</organism>
<keyword evidence="7" id="KW-0472">Membrane</keyword>